<accession>A0A6B3NSQ5</accession>
<dbReference type="EMBL" id="JAAHBV010000455">
    <property type="protein sequence ID" value="NER61515.1"/>
    <property type="molecule type" value="Genomic_DNA"/>
</dbReference>
<organism evidence="2 4">
    <name type="scientific">Pseudomonas brassicae</name>
    <dbReference type="NCBI Taxonomy" id="2708063"/>
    <lineage>
        <taxon>Bacteria</taxon>
        <taxon>Pseudomonadati</taxon>
        <taxon>Pseudomonadota</taxon>
        <taxon>Gammaproteobacteria</taxon>
        <taxon>Pseudomonadales</taxon>
        <taxon>Pseudomonadaceae</taxon>
        <taxon>Pseudomonas</taxon>
    </lineage>
</organism>
<evidence type="ECO:0000313" key="3">
    <source>
        <dbReference type="Proteomes" id="UP000480410"/>
    </source>
</evidence>
<dbReference type="AlphaFoldDB" id="A0A6B3NSQ5"/>
<reference evidence="3 4" key="1">
    <citation type="submission" date="2020-02" db="EMBL/GenBank/DDBJ databases">
        <title>Broccoli isolated Pseudomonas sp.</title>
        <authorList>
            <person name="Fujikawa T."/>
            <person name="Sawada H."/>
        </authorList>
    </citation>
    <scope>NUCLEOTIDE SEQUENCE [LARGE SCALE GENOMIC DNA]</scope>
    <source>
        <strain evidence="2 4">MAFF212427</strain>
        <strain evidence="1 3">MAFF212428</strain>
    </source>
</reference>
<name>A0A6B3NSQ5_9PSED</name>
<accession>A0A6M0CVA2</accession>
<proteinExistence type="predicted"/>
<protein>
    <submittedName>
        <fullName evidence="2">Uncharacterized protein</fullName>
    </submittedName>
</protein>
<evidence type="ECO:0000313" key="1">
    <source>
        <dbReference type="EMBL" id="NER61515.1"/>
    </source>
</evidence>
<evidence type="ECO:0000313" key="2">
    <source>
        <dbReference type="EMBL" id="NER63310.1"/>
    </source>
</evidence>
<sequence length="48" mass="5750">MLEHDGHRYPVEHRQGRWGLRHSEHAEAYAPIYIRWAALPVTVRRRCA</sequence>
<comment type="caution">
    <text evidence="2">The sequence shown here is derived from an EMBL/GenBank/DDBJ whole genome shotgun (WGS) entry which is preliminary data.</text>
</comment>
<keyword evidence="4" id="KW-1185">Reference proteome</keyword>
<evidence type="ECO:0000313" key="4">
    <source>
        <dbReference type="Proteomes" id="UP000482634"/>
    </source>
</evidence>
<dbReference type="Proteomes" id="UP000482634">
    <property type="component" value="Unassembled WGS sequence"/>
</dbReference>
<dbReference type="Proteomes" id="UP000480410">
    <property type="component" value="Unassembled WGS sequence"/>
</dbReference>
<dbReference type="EMBL" id="JAAHBU010000048">
    <property type="protein sequence ID" value="NER63310.1"/>
    <property type="molecule type" value="Genomic_DNA"/>
</dbReference>
<gene>
    <name evidence="1" type="ORF">G3435_19260</name>
    <name evidence="2" type="ORF">G3436_04660</name>
</gene>